<feature type="region of interest" description="Disordered" evidence="1">
    <location>
        <begin position="1"/>
        <end position="28"/>
    </location>
</feature>
<proteinExistence type="predicted"/>
<gene>
    <name evidence="3" type="ORF">C491_10244</name>
</gene>
<dbReference type="InterPro" id="IPR055933">
    <property type="entry name" value="DUF7511"/>
</dbReference>
<feature type="domain" description="DUF7511" evidence="2">
    <location>
        <begin position="29"/>
        <end position="74"/>
    </location>
</feature>
<dbReference type="Proteomes" id="UP000011688">
    <property type="component" value="Unassembled WGS sequence"/>
</dbReference>
<dbReference type="RefSeq" id="WP_005555831.1">
    <property type="nucleotide sequence ID" value="NZ_AOIB01000021.1"/>
</dbReference>
<accession>L9XC29</accession>
<feature type="compositionally biased region" description="Basic and acidic residues" evidence="1">
    <location>
        <begin position="1"/>
        <end position="17"/>
    </location>
</feature>
<dbReference type="Pfam" id="PF24351">
    <property type="entry name" value="DUF7511"/>
    <property type="match status" value="1"/>
</dbReference>
<evidence type="ECO:0000313" key="3">
    <source>
        <dbReference type="EMBL" id="ELY58168.1"/>
    </source>
</evidence>
<sequence>MHEPTTSDDEPTRERPTDAAPSRPTTERLAAVVVSEENRRDRLTVYPADSSNDVTRTAWLTATADAFVDLEAWR</sequence>
<evidence type="ECO:0000256" key="1">
    <source>
        <dbReference type="SAM" id="MobiDB-lite"/>
    </source>
</evidence>
<evidence type="ECO:0000313" key="4">
    <source>
        <dbReference type="Proteomes" id="UP000011688"/>
    </source>
</evidence>
<dbReference type="EMBL" id="AOIB01000021">
    <property type="protein sequence ID" value="ELY58168.1"/>
    <property type="molecule type" value="Genomic_DNA"/>
</dbReference>
<protein>
    <recommendedName>
        <fullName evidence="2">DUF7511 domain-containing protein</fullName>
    </recommendedName>
</protein>
<dbReference type="OrthoDB" id="186853at2157"/>
<dbReference type="AlphaFoldDB" id="L9XC29"/>
<evidence type="ECO:0000259" key="2">
    <source>
        <dbReference type="Pfam" id="PF24351"/>
    </source>
</evidence>
<keyword evidence="4" id="KW-1185">Reference proteome</keyword>
<reference evidence="3 4" key="1">
    <citation type="journal article" date="2014" name="PLoS Genet.">
        <title>Phylogenetically driven sequencing of extremely halophilic archaea reveals strategies for static and dynamic osmo-response.</title>
        <authorList>
            <person name="Becker E.A."/>
            <person name="Seitzer P.M."/>
            <person name="Tritt A."/>
            <person name="Larsen D."/>
            <person name="Krusor M."/>
            <person name="Yao A.I."/>
            <person name="Wu D."/>
            <person name="Madern D."/>
            <person name="Eisen J.A."/>
            <person name="Darling A.E."/>
            <person name="Facciotti M.T."/>
        </authorList>
    </citation>
    <scope>NUCLEOTIDE SEQUENCE [LARGE SCALE GENOMIC DNA]</scope>
    <source>
        <strain evidence="3 4">DSM 10524</strain>
    </source>
</reference>
<comment type="caution">
    <text evidence="3">The sequence shown here is derived from an EMBL/GenBank/DDBJ whole genome shotgun (WGS) entry which is preliminary data.</text>
</comment>
<organism evidence="3 4">
    <name type="scientific">Natronococcus amylolyticus DSM 10524</name>
    <dbReference type="NCBI Taxonomy" id="1227497"/>
    <lineage>
        <taxon>Archaea</taxon>
        <taxon>Methanobacteriati</taxon>
        <taxon>Methanobacteriota</taxon>
        <taxon>Stenosarchaea group</taxon>
        <taxon>Halobacteria</taxon>
        <taxon>Halobacteriales</taxon>
        <taxon>Natrialbaceae</taxon>
        <taxon>Natronococcus</taxon>
    </lineage>
</organism>
<name>L9XC29_9EURY</name>